<keyword evidence="3" id="KW-1185">Reference proteome</keyword>
<proteinExistence type="inferred from homology"/>
<accession>A0A6P8L4L8</accession>
<dbReference type="SUPFAM" id="SSF55856">
    <property type="entry name" value="Cytochrome b5-like heme/steroid binding domain"/>
    <property type="match status" value="1"/>
</dbReference>
<dbReference type="Proteomes" id="UP000515162">
    <property type="component" value="Chromosome X"/>
</dbReference>
<name>A0A6P8L4L8_DROMA</name>
<dbReference type="AlphaFoldDB" id="A0A6P8L4L8"/>
<dbReference type="SMART" id="SM01117">
    <property type="entry name" value="Cyt-b5"/>
    <property type="match status" value="1"/>
</dbReference>
<reference evidence="4" key="1">
    <citation type="submission" date="2025-08" db="UniProtKB">
        <authorList>
            <consortium name="RefSeq"/>
        </authorList>
    </citation>
    <scope>IDENTIFICATION</scope>
    <source>
        <strain evidence="4">Mau12</strain>
        <tissue evidence="4">Whole Body</tissue>
    </source>
</reference>
<dbReference type="GO" id="GO:0016020">
    <property type="term" value="C:membrane"/>
    <property type="evidence" value="ECO:0007669"/>
    <property type="project" value="TreeGrafter"/>
</dbReference>
<feature type="domain" description="Cytochrome b5 heme-binding" evidence="2">
    <location>
        <begin position="64"/>
        <end position="162"/>
    </location>
</feature>
<dbReference type="Gene3D" id="3.10.120.10">
    <property type="entry name" value="Cytochrome b5-like heme/steroid binding domain"/>
    <property type="match status" value="1"/>
</dbReference>
<dbReference type="GO" id="GO:0012505">
    <property type="term" value="C:endomembrane system"/>
    <property type="evidence" value="ECO:0007669"/>
    <property type="project" value="TreeGrafter"/>
</dbReference>
<dbReference type="PANTHER" id="PTHR10281:SF4">
    <property type="entry name" value="NEUFERRICIN"/>
    <property type="match status" value="1"/>
</dbReference>
<evidence type="ECO:0000259" key="2">
    <source>
        <dbReference type="SMART" id="SM01117"/>
    </source>
</evidence>
<sequence length="287" mass="32660">MFGLLRHLFKFQFLFVVAAVLGGIYHTEIRQFLRRQTDNYLDQAGQEASIPLAFQAADDVGTLFTPAELAKFNGEEEGRPLYLALLGSVFDVSRGIKHYGSGCSYNFFVGRDASVSFISGDFETYDPETADDVLTLKPDDLIGLAGWRDFYQKDYVYKGRVIGRFYDEKGALTTYHHKFLQLLEQARDAKRQVEELRARYPGCNIEWSEERGTRVWCTTTSGDGKERSWIGYPRKLYSRGNKSFQCACVPDAELDEIDAGGKVARGDAMLKPYDNCEPQARECFYRV</sequence>
<dbReference type="Pfam" id="PF00173">
    <property type="entry name" value="Cyt-b5"/>
    <property type="match status" value="1"/>
</dbReference>
<dbReference type="GeneID" id="117147544"/>
<evidence type="ECO:0000256" key="1">
    <source>
        <dbReference type="ARBA" id="ARBA00038357"/>
    </source>
</evidence>
<dbReference type="InterPro" id="IPR001199">
    <property type="entry name" value="Cyt_B5-like_heme/steroid-bd"/>
</dbReference>
<dbReference type="InterPro" id="IPR036400">
    <property type="entry name" value="Cyt_B5-like_heme/steroid_sf"/>
</dbReference>
<organism evidence="3 4">
    <name type="scientific">Drosophila mauritiana</name>
    <name type="common">Fruit fly</name>
    <dbReference type="NCBI Taxonomy" id="7226"/>
    <lineage>
        <taxon>Eukaryota</taxon>
        <taxon>Metazoa</taxon>
        <taxon>Ecdysozoa</taxon>
        <taxon>Arthropoda</taxon>
        <taxon>Hexapoda</taxon>
        <taxon>Insecta</taxon>
        <taxon>Pterygota</taxon>
        <taxon>Neoptera</taxon>
        <taxon>Endopterygota</taxon>
        <taxon>Diptera</taxon>
        <taxon>Brachycera</taxon>
        <taxon>Muscomorpha</taxon>
        <taxon>Ephydroidea</taxon>
        <taxon>Drosophilidae</taxon>
        <taxon>Drosophila</taxon>
        <taxon>Sophophora</taxon>
    </lineage>
</organism>
<protein>
    <submittedName>
        <fullName evidence="4">Neuferricin homolog</fullName>
    </submittedName>
</protein>
<dbReference type="InterPro" id="IPR050577">
    <property type="entry name" value="MAPR/NEUFC/NENF-like"/>
</dbReference>
<evidence type="ECO:0000313" key="3">
    <source>
        <dbReference type="Proteomes" id="UP000515162"/>
    </source>
</evidence>
<dbReference type="PANTHER" id="PTHR10281">
    <property type="entry name" value="MEMBRANE-ASSOCIATED PROGESTERONE RECEPTOR COMPONENT-RELATED"/>
    <property type="match status" value="1"/>
</dbReference>
<gene>
    <name evidence="4" type="primary">LOC117147544</name>
</gene>
<evidence type="ECO:0000313" key="4">
    <source>
        <dbReference type="RefSeq" id="XP_033170371.1"/>
    </source>
</evidence>
<dbReference type="RefSeq" id="XP_033170371.1">
    <property type="nucleotide sequence ID" value="XM_033314480.1"/>
</dbReference>
<comment type="similarity">
    <text evidence="1">Belongs to the cytochrome b5 family. MAPR subfamily.</text>
</comment>